<evidence type="ECO:0000256" key="5">
    <source>
        <dbReference type="ARBA" id="ARBA00023273"/>
    </source>
</evidence>
<gene>
    <name evidence="8" type="ORF">CAPTEDRAFT_225518</name>
</gene>
<dbReference type="InterPro" id="IPR053879">
    <property type="entry name" value="HYDIN_VesB_CFA65-like_Ig"/>
</dbReference>
<dbReference type="PROSITE" id="PS50021">
    <property type="entry name" value="CH"/>
    <property type="match status" value="1"/>
</dbReference>
<evidence type="ECO:0000313" key="9">
    <source>
        <dbReference type="EnsemblMetazoa" id="CapteP225518"/>
    </source>
</evidence>
<reference evidence="10" key="1">
    <citation type="submission" date="2012-12" db="EMBL/GenBank/DDBJ databases">
        <authorList>
            <person name="Hellsten U."/>
            <person name="Grimwood J."/>
            <person name="Chapman J.A."/>
            <person name="Shapiro H."/>
            <person name="Aerts A."/>
            <person name="Otillar R.P."/>
            <person name="Terry A.Y."/>
            <person name="Boore J.L."/>
            <person name="Simakov O."/>
            <person name="Marletaz F."/>
            <person name="Cho S.-J."/>
            <person name="Edsinger-Gonzales E."/>
            <person name="Havlak P."/>
            <person name="Kuo D.-H."/>
            <person name="Larsson T."/>
            <person name="Lv J."/>
            <person name="Arendt D."/>
            <person name="Savage R."/>
            <person name="Osoegawa K."/>
            <person name="de Jong P."/>
            <person name="Lindberg D.R."/>
            <person name="Seaver E.C."/>
            <person name="Weisblat D.A."/>
            <person name="Putnam N.H."/>
            <person name="Grigoriev I.V."/>
            <person name="Rokhsar D.S."/>
        </authorList>
    </citation>
    <scope>NUCLEOTIDE SEQUENCE</scope>
    <source>
        <strain evidence="10">I ESC-2004</strain>
    </source>
</reference>
<dbReference type="Gene3D" id="1.10.418.10">
    <property type="entry name" value="Calponin-like domain"/>
    <property type="match status" value="1"/>
</dbReference>
<name>R7T4M6_CAPTE</name>
<dbReference type="Proteomes" id="UP000014760">
    <property type="component" value="Unassembled WGS sequence"/>
</dbReference>
<dbReference type="InterPro" id="IPR056343">
    <property type="entry name" value="CFAP47_dom"/>
</dbReference>
<dbReference type="InterPro" id="IPR008962">
    <property type="entry name" value="PapD-like_sf"/>
</dbReference>
<dbReference type="EMBL" id="AMQN01003518">
    <property type="status" value="NOT_ANNOTATED_CDS"/>
    <property type="molecule type" value="Genomic_DNA"/>
</dbReference>
<dbReference type="Pfam" id="PF24529">
    <property type="entry name" value="CFAP47"/>
    <property type="match status" value="1"/>
</dbReference>
<keyword evidence="10" id="KW-1185">Reference proteome</keyword>
<feature type="region of interest" description="Disordered" evidence="6">
    <location>
        <begin position="2869"/>
        <end position="2889"/>
    </location>
</feature>
<feature type="region of interest" description="Disordered" evidence="6">
    <location>
        <begin position="337"/>
        <end position="356"/>
    </location>
</feature>
<dbReference type="Pfam" id="PF26579">
    <property type="entry name" value="Ig_CFAP47"/>
    <property type="match status" value="1"/>
</dbReference>
<dbReference type="InterPro" id="IPR058952">
    <property type="entry name" value="Ig_CFAP47"/>
</dbReference>
<evidence type="ECO:0000313" key="10">
    <source>
        <dbReference type="Proteomes" id="UP000014760"/>
    </source>
</evidence>
<feature type="region of interest" description="Disordered" evidence="6">
    <location>
        <begin position="1984"/>
        <end position="2040"/>
    </location>
</feature>
<dbReference type="SUPFAM" id="SSF47576">
    <property type="entry name" value="Calponin-homology domain, CH-domain"/>
    <property type="match status" value="1"/>
</dbReference>
<dbReference type="GO" id="GO:0005929">
    <property type="term" value="C:cilium"/>
    <property type="evidence" value="ECO:0007669"/>
    <property type="project" value="UniProtKB-SubCell"/>
</dbReference>
<dbReference type="GO" id="GO:0005737">
    <property type="term" value="C:cytoplasm"/>
    <property type="evidence" value="ECO:0007669"/>
    <property type="project" value="UniProtKB-SubCell"/>
</dbReference>
<evidence type="ECO:0000256" key="3">
    <source>
        <dbReference type="ARBA" id="ARBA00022490"/>
    </source>
</evidence>
<dbReference type="InterPro" id="IPR036872">
    <property type="entry name" value="CH_dom_sf"/>
</dbReference>
<keyword evidence="4" id="KW-0969">Cilium</keyword>
<evidence type="ECO:0000256" key="2">
    <source>
        <dbReference type="ARBA" id="ARBA00004496"/>
    </source>
</evidence>
<dbReference type="GO" id="GO:0060271">
    <property type="term" value="P:cilium assembly"/>
    <property type="evidence" value="ECO:0007669"/>
    <property type="project" value="TreeGrafter"/>
</dbReference>
<dbReference type="STRING" id="283909.R7T4M6"/>
<feature type="compositionally biased region" description="Basic and acidic residues" evidence="6">
    <location>
        <begin position="2012"/>
        <end position="2023"/>
    </location>
</feature>
<evidence type="ECO:0000313" key="8">
    <source>
        <dbReference type="EMBL" id="ELT88007.1"/>
    </source>
</evidence>
<evidence type="ECO:0000256" key="1">
    <source>
        <dbReference type="ARBA" id="ARBA00004138"/>
    </source>
</evidence>
<sequence length="3138" mass="345814">MEGDVHGVRILPPLIEFKDCAVNKSYKVNITVKNVSKKSSEIRYYGPQSKCFKFKVNNPEKPVPAGLEVPATIEYTCTDENVNKDRLVVTVEGNVIEVPVIGYPCLPDLVIQGPVDFGHVVASSRVISRTITIYNHGSKEGDFKLKYSGDKPIAVVPSSGKVLPNDSQVIKVEYVTKVPGSFDEVIKVKLEGKESVQLHVKGHVVNGSLELLSCESEQILPCIDFGSTYYGSDQTQVAMLCNNGPEPTCFVAVLQEDAIGQEVTSTGQAGGKMNPLTSLVTAIPNQGMLGPYEKIPVFFRFSPRWTDAKQGFNCSKQPPPIQQFALFMHFKAVGASEGFQDTDRREPKSNAEAKGKSSGSILEVALKGTAQPVLISVAPLSKFDFGECLVGDHVDALCSLHNDSKEMSASFKFRRLAHFTTMPVSGNIGPGDKQEIIFSFRPNQAGTFKPTQYVDILGQVADENNPLSLNSEVIQCIPIQFLGTSDPITIKKEPVFNPGITPLISNEVGLYADVPFSGSGKNPRAALHNSLTTQKSRSASKRNEQNVRIAFPNDRAQSIRPSERGQKYESVFKRIERHNYVDPDYAMTDEEMEKVKEHKNGFRRFLGGLMEERHHKELSKEYKKHKNTKDIGIKPAAGLRPKKLKLEDVKPDPSGPPTVDFGKVCLKSVTYKEINIINNLNQHIHVNVAVDCRELRQTSPLSQVVPPNSKAALPLIFESSTKGRFQRSLDYTINGFYKNHLTTFAEVVSVSLEMSTCDLIVEPQVGLPADAGIRGVITLYNRLNYPAEFTWNPILGDRGTAFSVRPATGIVDAYTDLDCEVVFHPSYMAPEEGFFTLKVHGGNSLKLRCSAKLGATNVQFIDRRIVFGQVPLHLTTTRKAMLKNTGLNHAYFQVLDPNPFPGLTVSPIHGIVPVGGNAQLQIHLTPNAVIKFDTRINISIRGWKTLELRVGGTVEPPVVEIDIPSFQVGGVYCGSTATLPFKLINNVHTKAKVEFDLSRYQDFTMEFPNKQNSEDITFQLMNPGVYSVTLNAHETINSQLIFKPTEVASYDFIMPVTINQTGAPTPAPTPFPPTPAPSHKNSIQHIVNPRPIQVTIATPRRKVVATALRQPLQLSHHLLEFSMTPKMHSIAASAVLSQNEGLLLVNNSDHDLKWAIDLSRGNQALEDGIFKFLHSSGMPIVMDPDSGVEGNLTPGQTQALGVMFCPGKFHNVVYYQLQFLLVLSPFVEKPGIYEVCLPVVLDDDFERPYQMIMAANYAKYVQLIVLKLLLTSNVRKCKITAELPSVECGDGSTLSPLSISFPEGQEVVPCSGDDGQDECTSITCKLSFQSPKPVSFTKPITFKDELGNSFSMSVSASADNCLMTCYPFLAHHRADHQIVCAQGQILRGPKTASMESIGAGEAVLLPCVSPHGPGSRPSTTATSSNFEISSSSYEDNINSMTESTYPSTPREGAFNKFTAESEQPSQTICNDLQSRSLGSALFPDEDTDEGVFHTEVLLAVQRWFASQGWSGGPNPITVPESMRSGISRIQVEDTVTNAKGQSYESSGLKKETKTVYDMINHLCGKPVPGIPVNNPLPTDPMERAKQVYWQHSTLIAFLKAQGGCVASLKPEYLMEPQEYRAWMRLQKELEARKNKSGHRSGLRMKTVEEETIEDQLFEAVSKRAWTDILLQLLKTLYLSRVTPRQFKNMPTPYKSSAMPLVDADPLCSNVYSLSERILLLWLNHNYEQQRTNIWQTCNKGELPPARWVVNFDFDLLDGLVLAAVLSAYIPFLVDSHFREMYPRPATAEQCLHNALRVVNAMRVVGIDYDISAIDITDPNPIALLLLCIHLYLNLPQYLPRNTLDFVGGLHVMVLRQVKLTNPSNKPLTYHALIAGRDAADFHLPKGDTVILAPKSTMNLMVEFTSRFLRPAEAILVLVGRRQGSGIGSTLVFNLRSLVDSISPKTTIKVESPCYELHTIPVEVVNPFGQAGEFHLLLAEKDNLLPGKSTKDSSDGKSLSNSNWKKQSRAIRSKVDSGLRREMTPDMVEMDPEEPAATSLDESNDENLMPAFTACSKSVHLGALESGTVDINFLPFHTGSRKCSLIFLNEDIGEFIYEIEANATLPLPSSLPFKLSPHSVRISSAAAFGRQKSNDFGGVDDNVVFWKCECGSLLQESLCIPVRNAAKEKALLMSATQHMSQLELDRRHITGTLQSTSLVSKAMSILGGTQTADLTMEDCVFDVELDSKLFQAPKTISFANNAKESDCIELPIKFQAKDAGHYTCRVTLSTADDIRVYFIDCTVIPEGNEAELEFTSPVHQAITQDIPIVNNTNHDWPIEAQLEGAGFVGPQTLMAKAQTTSLYPLIFRPSFEGPVKGELRLTNTADGVVHTFHLEAKGEKPLPLEQIAIECTVKEMKKTTVQVPNITKKKLHYKVESDLGFVTGPEMITVLPGQLGTFELSVAPLKRGYYTGVISFVAGNSPIKEVDSDGDEVEATHEDDILNGYRVWYSLVVDVLPQPPVTCLTITCNCQKTVLVEVGVTNPTRVDLCLQAEVRGQGLTGPSELLLTPKARGVYELEYTPAIVDTTKGSLVFYHDATGEFWYDITLIAEKPLATTMPPVECELGRWVQQELMLFNPTDETLELMPMISNTNNFLLERDSDSTIQLRPHSTIHLPISFMPSALGPADHSACISFHCPQLGEWVYNVSGVGILPQPQDPVSITAIAGSNSTIIIPFRNPLDVPVLAKVSLLDLKEEAPKALDAQVLPNAGSPFCLLLKQKEGGLRLGPKASLDIPISFGPEDMQRFEAECVVSICREDGQQWTAYRAETSPKDTAPSWQVNEIKWIYPIHGYPELSQGQDSPSALIQCKARERVEERLEVTLSGVAPAAGGPKRGIKARSVTPTDESPRVPEGVVVGETMAKAEEFSYEMVYDNDDSERLLKSAVALKLIRQHRDKHTGLVVLVFNVVFAPFKTISNDAQLRVQGATGGMWRFPLKFVATEPEPDDLVIIEASALNQESAIGFRLTSQTRHPIPYNAYFVAGSDSEFTVTPQTGELLPTGSNGTLISVVFKPTKYGKLYSAKLVVQSPDMQWTYTIRGVLPEYQPPAGYSSHPMAGPHPDPRRHGDKVNYVRENLRLSTTAVSSPIKGAPIVQRGRARLF</sequence>
<dbReference type="EMBL" id="KB312025">
    <property type="protein sequence ID" value="ELT88007.1"/>
    <property type="molecule type" value="Genomic_DNA"/>
</dbReference>
<dbReference type="SUPFAM" id="SSF49354">
    <property type="entry name" value="PapD-like"/>
    <property type="match status" value="1"/>
</dbReference>
<keyword evidence="5" id="KW-0966">Cell projection</keyword>
<dbReference type="OrthoDB" id="10060824at2759"/>
<comment type="subcellular location">
    <subcellularLocation>
        <location evidence="1">Cell projection</location>
        <location evidence="1">Cilium</location>
    </subcellularLocation>
    <subcellularLocation>
        <location evidence="2">Cytoplasm</location>
    </subcellularLocation>
</comment>
<dbReference type="HOGENOM" id="CLU_225676_0_0_1"/>
<feature type="compositionally biased region" description="Basic and acidic residues" evidence="6">
    <location>
        <begin position="341"/>
        <end position="355"/>
    </location>
</feature>
<evidence type="ECO:0000256" key="6">
    <source>
        <dbReference type="SAM" id="MobiDB-lite"/>
    </source>
</evidence>
<dbReference type="PANTHER" id="PTHR45912:SF3">
    <property type="entry name" value="CILIA- AND FLAGELLA-ASSOCIATED PROTEIN 47"/>
    <property type="match status" value="1"/>
</dbReference>
<reference evidence="8 10" key="2">
    <citation type="journal article" date="2013" name="Nature">
        <title>Insights into bilaterian evolution from three spiralian genomes.</title>
        <authorList>
            <person name="Simakov O."/>
            <person name="Marletaz F."/>
            <person name="Cho S.J."/>
            <person name="Edsinger-Gonzales E."/>
            <person name="Havlak P."/>
            <person name="Hellsten U."/>
            <person name="Kuo D.H."/>
            <person name="Larsson T."/>
            <person name="Lv J."/>
            <person name="Arendt D."/>
            <person name="Savage R."/>
            <person name="Osoegawa K."/>
            <person name="de Jong P."/>
            <person name="Grimwood J."/>
            <person name="Chapman J.A."/>
            <person name="Shapiro H."/>
            <person name="Aerts A."/>
            <person name="Otillar R.P."/>
            <person name="Terry A.Y."/>
            <person name="Boore J.L."/>
            <person name="Grigoriev I.V."/>
            <person name="Lindberg D.R."/>
            <person name="Seaver E.C."/>
            <person name="Weisblat D.A."/>
            <person name="Putnam N.H."/>
            <person name="Rokhsar D.S."/>
        </authorList>
    </citation>
    <scope>NUCLEOTIDE SEQUENCE</scope>
    <source>
        <strain evidence="8 10">I ESC-2004</strain>
    </source>
</reference>
<protein>
    <recommendedName>
        <fullName evidence="7">Calponin-homology (CH) domain-containing protein</fullName>
    </recommendedName>
</protein>
<feature type="compositionally biased region" description="Basic and acidic residues" evidence="6">
    <location>
        <begin position="1984"/>
        <end position="1994"/>
    </location>
</feature>
<proteinExistence type="predicted"/>
<dbReference type="OMA" id="PMTNEAK"/>
<feature type="domain" description="Calponin-homology (CH)" evidence="7">
    <location>
        <begin position="1712"/>
        <end position="1835"/>
    </location>
</feature>
<evidence type="ECO:0000256" key="4">
    <source>
        <dbReference type="ARBA" id="ARBA00023069"/>
    </source>
</evidence>
<dbReference type="PANTHER" id="PTHR45912">
    <property type="entry name" value="CILIA- AND FLAGELLA-ASSOCIATED PROTEIN 47"/>
    <property type="match status" value="1"/>
</dbReference>
<organism evidence="8">
    <name type="scientific">Capitella teleta</name>
    <name type="common">Polychaete worm</name>
    <dbReference type="NCBI Taxonomy" id="283909"/>
    <lineage>
        <taxon>Eukaryota</taxon>
        <taxon>Metazoa</taxon>
        <taxon>Spiralia</taxon>
        <taxon>Lophotrochozoa</taxon>
        <taxon>Annelida</taxon>
        <taxon>Polychaeta</taxon>
        <taxon>Sedentaria</taxon>
        <taxon>Scolecida</taxon>
        <taxon>Capitellidae</taxon>
        <taxon>Capitella</taxon>
    </lineage>
</organism>
<dbReference type="InterPro" id="IPR001715">
    <property type="entry name" value="CH_dom"/>
</dbReference>
<dbReference type="Pfam" id="PF22544">
    <property type="entry name" value="HYDIN_VesB_CFA65-like_Ig"/>
    <property type="match status" value="2"/>
</dbReference>
<evidence type="ECO:0000259" key="7">
    <source>
        <dbReference type="PROSITE" id="PS50021"/>
    </source>
</evidence>
<reference evidence="9" key="3">
    <citation type="submission" date="2015-06" db="UniProtKB">
        <authorList>
            <consortium name="EnsemblMetazoa"/>
        </authorList>
    </citation>
    <scope>IDENTIFICATION</scope>
</reference>
<dbReference type="CDD" id="cd21218">
    <property type="entry name" value="CH_PLS_FIM_rpt2"/>
    <property type="match status" value="1"/>
</dbReference>
<dbReference type="InterPro" id="IPR013783">
    <property type="entry name" value="Ig-like_fold"/>
</dbReference>
<keyword evidence="3" id="KW-0963">Cytoplasm</keyword>
<dbReference type="Gene3D" id="2.60.40.10">
    <property type="entry name" value="Immunoglobulins"/>
    <property type="match status" value="7"/>
</dbReference>
<dbReference type="EnsemblMetazoa" id="CapteT225518">
    <property type="protein sequence ID" value="CapteP225518"/>
    <property type="gene ID" value="CapteG225518"/>
</dbReference>
<accession>R7T4M6</accession>